<evidence type="ECO:0000259" key="1">
    <source>
        <dbReference type="Pfam" id="PF00534"/>
    </source>
</evidence>
<dbReference type="Gene3D" id="3.40.50.2000">
    <property type="entry name" value="Glycogen Phosphorylase B"/>
    <property type="match status" value="2"/>
</dbReference>
<dbReference type="GO" id="GO:0016758">
    <property type="term" value="F:hexosyltransferase activity"/>
    <property type="evidence" value="ECO:0007669"/>
    <property type="project" value="TreeGrafter"/>
</dbReference>
<protein>
    <submittedName>
        <fullName evidence="3">Glycosyltransferase</fullName>
    </submittedName>
</protein>
<dbReference type="SUPFAM" id="SSF53756">
    <property type="entry name" value="UDP-Glycosyltransferase/glycogen phosphorylase"/>
    <property type="match status" value="1"/>
</dbReference>
<dbReference type="InterPro" id="IPR001296">
    <property type="entry name" value="Glyco_trans_1"/>
</dbReference>
<dbReference type="Pfam" id="PF13439">
    <property type="entry name" value="Glyco_transf_4"/>
    <property type="match status" value="1"/>
</dbReference>
<evidence type="ECO:0000313" key="3">
    <source>
        <dbReference type="EMBL" id="NMG01804.1"/>
    </source>
</evidence>
<accession>A0A972F5R4</accession>
<proteinExistence type="predicted"/>
<name>A0A972F5R4_9RHOO</name>
<dbReference type="InterPro" id="IPR028098">
    <property type="entry name" value="Glyco_trans_4-like_N"/>
</dbReference>
<dbReference type="InterPro" id="IPR050194">
    <property type="entry name" value="Glycosyltransferase_grp1"/>
</dbReference>
<feature type="domain" description="Glycosyl transferase family 1" evidence="1">
    <location>
        <begin position="179"/>
        <end position="335"/>
    </location>
</feature>
<dbReference type="Pfam" id="PF00534">
    <property type="entry name" value="Glycos_transf_1"/>
    <property type="match status" value="1"/>
</dbReference>
<dbReference type="AlphaFoldDB" id="A0A972F5R4"/>
<feature type="domain" description="Glycosyltransferase subfamily 4-like N-terminal" evidence="2">
    <location>
        <begin position="19"/>
        <end position="169"/>
    </location>
</feature>
<dbReference type="CDD" id="cd03801">
    <property type="entry name" value="GT4_PimA-like"/>
    <property type="match status" value="1"/>
</dbReference>
<keyword evidence="4" id="KW-1185">Reference proteome</keyword>
<sequence length="368" mass="40091">MNWSDLRVAIVGPLPPPAGGMANQTRQLAELLQGEGAYVDVVQVNPPYKPAWVANLKGLRAVFRLIPYFFRLWNATGRANLVHVMANSGWSWHLFAAPAVWVASLRGVPVVVNYRGGEADRFLSKHASIVRATMRRASSLVLPSGFLLEVFACHGMRGRIVPNIVNVERFQPDAEHSLDPSAPHLVVARNLEHIYGNDIALKAFAKVLEVIPGARLSIAGSGPELASLTALAEQLGVSERVSFTGRLDRDEMAALYRQADVMLNPTRVDNMPNSVLEAMASGLPVVATSVGGVPFIVEHERTALLVPADDEDALASETLRLLRDPELRARLSRAGVASAREYRWSDVRTKLADVYQAASMQELIRGAA</sequence>
<comment type="caution">
    <text evidence="3">The sequence shown here is derived from an EMBL/GenBank/DDBJ whole genome shotgun (WGS) entry which is preliminary data.</text>
</comment>
<dbReference type="PANTHER" id="PTHR45947">
    <property type="entry name" value="SULFOQUINOVOSYL TRANSFERASE SQD2"/>
    <property type="match status" value="1"/>
</dbReference>
<dbReference type="RefSeq" id="WP_168986599.1">
    <property type="nucleotide sequence ID" value="NZ_CAWPHM010000319.1"/>
</dbReference>
<evidence type="ECO:0000313" key="4">
    <source>
        <dbReference type="Proteomes" id="UP000599523"/>
    </source>
</evidence>
<evidence type="ECO:0000259" key="2">
    <source>
        <dbReference type="Pfam" id="PF13439"/>
    </source>
</evidence>
<reference evidence="3" key="1">
    <citation type="submission" date="2019-12" db="EMBL/GenBank/DDBJ databases">
        <title>Comparative genomics gives insights into the taxonomy of the Azoarcus-Aromatoleum group and reveals separate origins of nif in the plant-associated Azoarcus and non-plant-associated Aromatoleum sub-groups.</title>
        <authorList>
            <person name="Lafos M."/>
            <person name="Maluk M."/>
            <person name="Batista M."/>
            <person name="Junghare M."/>
            <person name="Carmona M."/>
            <person name="Faoro H."/>
            <person name="Cruz L.M."/>
            <person name="Battistoni F."/>
            <person name="De Souza E."/>
            <person name="Pedrosa F."/>
            <person name="Chen W.-M."/>
            <person name="Poole P.S."/>
            <person name="Dixon R.A."/>
            <person name="James E.K."/>
        </authorList>
    </citation>
    <scope>NUCLEOTIDE SEQUENCE</scope>
    <source>
        <strain evidence="3">NSC3</strain>
    </source>
</reference>
<gene>
    <name evidence="3" type="ORF">GPA21_02290</name>
</gene>
<organism evidence="3 4">
    <name type="scientific">Azoarcus taiwanensis</name>
    <dbReference type="NCBI Taxonomy" id="666964"/>
    <lineage>
        <taxon>Bacteria</taxon>
        <taxon>Pseudomonadati</taxon>
        <taxon>Pseudomonadota</taxon>
        <taxon>Betaproteobacteria</taxon>
        <taxon>Rhodocyclales</taxon>
        <taxon>Zoogloeaceae</taxon>
        <taxon>Azoarcus</taxon>
    </lineage>
</organism>
<dbReference type="PANTHER" id="PTHR45947:SF3">
    <property type="entry name" value="SULFOQUINOVOSYL TRANSFERASE SQD2"/>
    <property type="match status" value="1"/>
</dbReference>
<dbReference type="EMBL" id="WTVM01000008">
    <property type="protein sequence ID" value="NMG01804.1"/>
    <property type="molecule type" value="Genomic_DNA"/>
</dbReference>
<dbReference type="Proteomes" id="UP000599523">
    <property type="component" value="Unassembled WGS sequence"/>
</dbReference>